<dbReference type="PANTHER" id="PTHR36435">
    <property type="entry name" value="SLR1288 PROTEIN"/>
    <property type="match status" value="1"/>
</dbReference>
<evidence type="ECO:0000256" key="2">
    <source>
        <dbReference type="SAM" id="Phobius"/>
    </source>
</evidence>
<dbReference type="EMBL" id="JQCE01000075">
    <property type="protein sequence ID" value="KRO15141.1"/>
    <property type="molecule type" value="Genomic_DNA"/>
</dbReference>
<dbReference type="PATRIC" id="fig|1293598.4.peg.249"/>
<keyword evidence="2" id="KW-0472">Membrane</keyword>
<dbReference type="OrthoDB" id="2311705at2"/>
<feature type="domain" description="CAAX prenyl protease 2/Lysostaphin resistance protein A-like" evidence="3">
    <location>
        <begin position="116"/>
        <end position="220"/>
    </location>
</feature>
<feature type="transmembrane region" description="Helical" evidence="2">
    <location>
        <begin position="97"/>
        <end position="121"/>
    </location>
</feature>
<sequence length="268" mass="30249">MLAIADCSVQNTSLGISAPVMITWEAEGMQRKLWLFLAASIVLEFLFSKILENFTMSDYTYISVYKAIQLVSVLCLNLFLTHVPLHWRFRIRQINPLFLIIYALLIITATIQDASIFLSVFTAALLTAFAEEILFRGITFNFFLSIWTKNGVTYKATWKAILASSILFSCDHLENLTYQSLSITITQMLWAFGFGCFSAALYFRFNSLIPSVAVHFVVDYSAFPKAGASMLPSFSNFIVVVFQMAILLLFAYLIVRKSPALKEINGKV</sequence>
<dbReference type="InterPro" id="IPR052710">
    <property type="entry name" value="CAAX_protease"/>
</dbReference>
<comment type="caution">
    <text evidence="4">The sequence shown here is derived from an EMBL/GenBank/DDBJ whole genome shotgun (WGS) entry which is preliminary data.</text>
</comment>
<keyword evidence="2" id="KW-0812">Transmembrane</keyword>
<organism evidence="4 5">
    <name type="scientific">Lacticaseibacillus saniviri JCM 17471 = DSM 24301</name>
    <dbReference type="NCBI Taxonomy" id="1293598"/>
    <lineage>
        <taxon>Bacteria</taxon>
        <taxon>Bacillati</taxon>
        <taxon>Bacillota</taxon>
        <taxon>Bacilli</taxon>
        <taxon>Lactobacillales</taxon>
        <taxon>Lactobacillaceae</taxon>
        <taxon>Lacticaseibacillus</taxon>
    </lineage>
</organism>
<feature type="transmembrane region" description="Helical" evidence="2">
    <location>
        <begin position="33"/>
        <end position="51"/>
    </location>
</feature>
<dbReference type="STRING" id="1293598.IV56_GL000231"/>
<feature type="transmembrane region" description="Helical" evidence="2">
    <location>
        <begin position="188"/>
        <end position="205"/>
    </location>
</feature>
<accession>A0A0R2MN78</accession>
<dbReference type="PANTHER" id="PTHR36435:SF1">
    <property type="entry name" value="CAAX AMINO TERMINAL PROTEASE FAMILY PROTEIN"/>
    <property type="match status" value="1"/>
</dbReference>
<feature type="transmembrane region" description="Helical" evidence="2">
    <location>
        <begin position="63"/>
        <end position="85"/>
    </location>
</feature>
<name>A0A0R2MN78_9LACO</name>
<gene>
    <name evidence="4" type="ORF">IV56_GL000231</name>
</gene>
<evidence type="ECO:0000313" key="5">
    <source>
        <dbReference type="Proteomes" id="UP000050969"/>
    </source>
</evidence>
<dbReference type="GO" id="GO:0080120">
    <property type="term" value="P:CAAX-box protein maturation"/>
    <property type="evidence" value="ECO:0007669"/>
    <property type="project" value="UniProtKB-ARBA"/>
</dbReference>
<feature type="transmembrane region" description="Helical" evidence="2">
    <location>
        <begin position="234"/>
        <end position="255"/>
    </location>
</feature>
<comment type="similarity">
    <text evidence="1">Belongs to the UPF0177 family.</text>
</comment>
<keyword evidence="5" id="KW-1185">Reference proteome</keyword>
<evidence type="ECO:0000259" key="3">
    <source>
        <dbReference type="Pfam" id="PF02517"/>
    </source>
</evidence>
<dbReference type="Pfam" id="PF02517">
    <property type="entry name" value="Rce1-like"/>
    <property type="match status" value="1"/>
</dbReference>
<evidence type="ECO:0000313" key="4">
    <source>
        <dbReference type="EMBL" id="KRO15141.1"/>
    </source>
</evidence>
<evidence type="ECO:0000256" key="1">
    <source>
        <dbReference type="ARBA" id="ARBA00009067"/>
    </source>
</evidence>
<protein>
    <recommendedName>
        <fullName evidence="3">CAAX prenyl protease 2/Lysostaphin resistance protein A-like domain-containing protein</fullName>
    </recommendedName>
</protein>
<proteinExistence type="inferred from homology"/>
<dbReference type="Proteomes" id="UP000050969">
    <property type="component" value="Unassembled WGS sequence"/>
</dbReference>
<keyword evidence="2" id="KW-1133">Transmembrane helix</keyword>
<dbReference type="InterPro" id="IPR003675">
    <property type="entry name" value="Rce1/LyrA-like_dom"/>
</dbReference>
<reference evidence="4 5" key="1">
    <citation type="journal article" date="2015" name="Genome Announc.">
        <title>Expanding the biotechnology potential of lactobacilli through comparative genomics of 213 strains and associated genera.</title>
        <authorList>
            <person name="Sun Z."/>
            <person name="Harris H.M."/>
            <person name="McCann A."/>
            <person name="Guo C."/>
            <person name="Argimon S."/>
            <person name="Zhang W."/>
            <person name="Yang X."/>
            <person name="Jeffery I.B."/>
            <person name="Cooney J.C."/>
            <person name="Kagawa T.F."/>
            <person name="Liu W."/>
            <person name="Song Y."/>
            <person name="Salvetti E."/>
            <person name="Wrobel A."/>
            <person name="Rasinkangas P."/>
            <person name="Parkhill J."/>
            <person name="Rea M.C."/>
            <person name="O'Sullivan O."/>
            <person name="Ritari J."/>
            <person name="Douillard F.P."/>
            <person name="Paul Ross R."/>
            <person name="Yang R."/>
            <person name="Briner A.E."/>
            <person name="Felis G.E."/>
            <person name="de Vos W.M."/>
            <person name="Barrangou R."/>
            <person name="Klaenhammer T.R."/>
            <person name="Caufield P.W."/>
            <person name="Cui Y."/>
            <person name="Zhang H."/>
            <person name="O'Toole P.W."/>
        </authorList>
    </citation>
    <scope>NUCLEOTIDE SEQUENCE [LARGE SCALE GENOMIC DNA]</scope>
    <source>
        <strain evidence="4 5">DSM 24301</strain>
    </source>
</reference>
<dbReference type="AlphaFoldDB" id="A0A0R2MN78"/>
<dbReference type="GO" id="GO:0004175">
    <property type="term" value="F:endopeptidase activity"/>
    <property type="evidence" value="ECO:0007669"/>
    <property type="project" value="UniProtKB-ARBA"/>
</dbReference>